<protein>
    <submittedName>
        <fullName evidence="1">Uncharacterized protein</fullName>
    </submittedName>
</protein>
<keyword evidence="2" id="KW-1185">Reference proteome</keyword>
<feature type="non-terminal residue" evidence="1">
    <location>
        <position position="89"/>
    </location>
</feature>
<comment type="caution">
    <text evidence="1">The sequence shown here is derived from an EMBL/GenBank/DDBJ whole genome shotgun (WGS) entry which is preliminary data.</text>
</comment>
<accession>A0ABV5YJY1</accession>
<dbReference type="Gene3D" id="1.10.1740.10">
    <property type="match status" value="1"/>
</dbReference>
<dbReference type="EMBL" id="JBHLZP010000196">
    <property type="protein sequence ID" value="MFB9835358.1"/>
    <property type="molecule type" value="Genomic_DNA"/>
</dbReference>
<dbReference type="Proteomes" id="UP001589627">
    <property type="component" value="Unassembled WGS sequence"/>
</dbReference>
<dbReference type="SUPFAM" id="SSF88946">
    <property type="entry name" value="Sigma2 domain of RNA polymerase sigma factors"/>
    <property type="match status" value="1"/>
</dbReference>
<sequence>MAGWPNIERAEDRWLAESLGSDRAAPARLYDLYAARLFDYCHVLLRDERAAAQALLDALLSVRDGGGDPRSFRGRLYAVTREVCLRRRP</sequence>
<reference evidence="1 2" key="1">
    <citation type="submission" date="2024-09" db="EMBL/GenBank/DDBJ databases">
        <authorList>
            <person name="Sun Q."/>
            <person name="Mori K."/>
        </authorList>
    </citation>
    <scope>NUCLEOTIDE SEQUENCE [LARGE SCALE GENOMIC DNA]</scope>
    <source>
        <strain evidence="1 2">TBRC 0563</strain>
    </source>
</reference>
<name>A0ABV5YJY1_9ACTN</name>
<organism evidence="1 2">
    <name type="scientific">Actinoallomurus acaciae</name>
    <dbReference type="NCBI Taxonomy" id="502577"/>
    <lineage>
        <taxon>Bacteria</taxon>
        <taxon>Bacillati</taxon>
        <taxon>Actinomycetota</taxon>
        <taxon>Actinomycetes</taxon>
        <taxon>Streptosporangiales</taxon>
        <taxon>Thermomonosporaceae</taxon>
        <taxon>Actinoallomurus</taxon>
    </lineage>
</organism>
<dbReference type="InterPro" id="IPR013325">
    <property type="entry name" value="RNA_pol_sigma_r2"/>
</dbReference>
<proteinExistence type="predicted"/>
<gene>
    <name evidence="1" type="ORF">ACFFNX_24560</name>
</gene>
<evidence type="ECO:0000313" key="2">
    <source>
        <dbReference type="Proteomes" id="UP001589627"/>
    </source>
</evidence>
<evidence type="ECO:0000313" key="1">
    <source>
        <dbReference type="EMBL" id="MFB9835358.1"/>
    </source>
</evidence>